<protein>
    <submittedName>
        <fullName evidence="2">Uncharacterized protein</fullName>
    </submittedName>
</protein>
<accession>A0ABC8WXV5</accession>
<dbReference type="PANTHER" id="PTHR33157">
    <property type="entry name" value="AUTONOMOUS TRANSPOSABLE ELEMENT EN-1 MOSAIC PROTEIN-RELATED"/>
    <property type="match status" value="1"/>
</dbReference>
<organism evidence="2 3">
    <name type="scientific">Urochloa decumbens</name>
    <dbReference type="NCBI Taxonomy" id="240449"/>
    <lineage>
        <taxon>Eukaryota</taxon>
        <taxon>Viridiplantae</taxon>
        <taxon>Streptophyta</taxon>
        <taxon>Embryophyta</taxon>
        <taxon>Tracheophyta</taxon>
        <taxon>Spermatophyta</taxon>
        <taxon>Magnoliopsida</taxon>
        <taxon>Liliopsida</taxon>
        <taxon>Poales</taxon>
        <taxon>Poaceae</taxon>
        <taxon>PACMAD clade</taxon>
        <taxon>Panicoideae</taxon>
        <taxon>Panicodae</taxon>
        <taxon>Paniceae</taxon>
        <taxon>Melinidinae</taxon>
        <taxon>Urochloa</taxon>
    </lineage>
</organism>
<reference evidence="3" key="1">
    <citation type="submission" date="2024-06" db="EMBL/GenBank/DDBJ databases">
        <authorList>
            <person name="Ryan C."/>
        </authorList>
    </citation>
    <scope>NUCLEOTIDE SEQUENCE [LARGE SCALE GENOMIC DNA]</scope>
</reference>
<dbReference type="InterPro" id="IPR039266">
    <property type="entry name" value="EN-1/SPM"/>
</dbReference>
<feature type="region of interest" description="Disordered" evidence="1">
    <location>
        <begin position="479"/>
        <end position="506"/>
    </location>
</feature>
<gene>
    <name evidence="2" type="ORF">URODEC1_LOCUS18135</name>
</gene>
<evidence type="ECO:0000256" key="1">
    <source>
        <dbReference type="SAM" id="MobiDB-lite"/>
    </source>
</evidence>
<dbReference type="PANTHER" id="PTHR33157:SF12">
    <property type="entry name" value="TRANSPOSASE TNP1_EN_SPM-LIKE DOMAIN-CONTAINING PROTEIN"/>
    <property type="match status" value="1"/>
</dbReference>
<sequence>MGSNAQENTGRNRTARGPNTIPPAPITHAAKTVLIPSGDRNWRMQNFSKKDRVPSTILGALLKHHYPQIVYDTIERPPKNVAATKWRHWCMKGPQDNTCADRVRSDFLARYKWPDDEPECKEKFMKTLEACCTKLVTQEIYDLRIYAVMAYKTEIMREITEFEDAKLIHLDAHEYRLVPFSWVNIDAWNELSIWWGSEDFKNMSAMKRAARLSRPESVNCGGSSSVTRTQQCLEVKYGRPFSLIEGFAVHMGASKRAVAEGDGNELPPLANGRAQEHLDNYRDGMKEAHGENIQWVKVPLDPQVMYKCTGRKPHGKFAIADGAIDSSEVQFSTNALPSQSQSSNRRERELEQEVQDVKRQRQQERQSFYNAFAKFNEDMAQYMRQGSPNAPPPQIDLASLFPNPVPTPSGPYTSPDCQSAPPPHMNLASTFPSSVNATMQYMSRTPSGHVGQQSPSIYQQGGVDMSSVNAMPRQMNGSSFEHHTGQALPNPYQQDGMGNNSGSVDLQRMDGSTFRYIAQQNNYQQESMQNSSTNVLERMCATSIRNQGTPTANYHSRHTTVGDTTDDEHAVFF</sequence>
<feature type="region of interest" description="Disordered" evidence="1">
    <location>
        <begin position="332"/>
        <end position="363"/>
    </location>
</feature>
<dbReference type="EMBL" id="OZ075123">
    <property type="protein sequence ID" value="CAL4916672.1"/>
    <property type="molecule type" value="Genomic_DNA"/>
</dbReference>
<proteinExistence type="predicted"/>
<evidence type="ECO:0000313" key="2">
    <source>
        <dbReference type="EMBL" id="CAL4916672.1"/>
    </source>
</evidence>
<evidence type="ECO:0000313" key="3">
    <source>
        <dbReference type="Proteomes" id="UP001497457"/>
    </source>
</evidence>
<reference evidence="2 3" key="2">
    <citation type="submission" date="2024-10" db="EMBL/GenBank/DDBJ databases">
        <authorList>
            <person name="Ryan C."/>
        </authorList>
    </citation>
    <scope>NUCLEOTIDE SEQUENCE [LARGE SCALE GENOMIC DNA]</scope>
</reference>
<feature type="compositionally biased region" description="Polar residues" evidence="1">
    <location>
        <begin position="491"/>
        <end position="504"/>
    </location>
</feature>
<dbReference type="Proteomes" id="UP001497457">
    <property type="component" value="Chromosome 13rd"/>
</dbReference>
<feature type="compositionally biased region" description="Polar residues" evidence="1">
    <location>
        <begin position="1"/>
        <end position="12"/>
    </location>
</feature>
<name>A0ABC8WXV5_9POAL</name>
<keyword evidence="3" id="KW-1185">Reference proteome</keyword>
<feature type="region of interest" description="Disordered" evidence="1">
    <location>
        <begin position="1"/>
        <end position="27"/>
    </location>
</feature>
<dbReference type="AlphaFoldDB" id="A0ABC8WXV5"/>
<feature type="compositionally biased region" description="Basic and acidic residues" evidence="1">
    <location>
        <begin position="344"/>
        <end position="363"/>
    </location>
</feature>